<dbReference type="GO" id="GO:0005506">
    <property type="term" value="F:iron ion binding"/>
    <property type="evidence" value="ECO:0007669"/>
    <property type="project" value="InterPro"/>
</dbReference>
<dbReference type="SUPFAM" id="SSF51735">
    <property type="entry name" value="NAD(P)-binding Rossmann-fold domains"/>
    <property type="match status" value="1"/>
</dbReference>
<feature type="domain" description="Enoyl reductase (ER)" evidence="10">
    <location>
        <begin position="26"/>
        <end position="377"/>
    </location>
</feature>
<dbReference type="OrthoDB" id="48317at2759"/>
<dbReference type="Pfam" id="PF13602">
    <property type="entry name" value="ADH_zinc_N_2"/>
    <property type="match status" value="1"/>
</dbReference>
<dbReference type="STRING" id="40998.A0A2P7YRA3"/>
<dbReference type="SUPFAM" id="SSF48264">
    <property type="entry name" value="Cytochrome P450"/>
    <property type="match status" value="1"/>
</dbReference>
<gene>
    <name evidence="11" type="ORF">B9Z65_6045</name>
</gene>
<evidence type="ECO:0000259" key="10">
    <source>
        <dbReference type="SMART" id="SM00829"/>
    </source>
</evidence>
<dbReference type="GO" id="GO:0020037">
    <property type="term" value="F:heme binding"/>
    <property type="evidence" value="ECO:0007669"/>
    <property type="project" value="InterPro"/>
</dbReference>
<dbReference type="Gene3D" id="3.90.180.10">
    <property type="entry name" value="Medium-chain alcohol dehydrogenases, catalytic domain"/>
    <property type="match status" value="1"/>
</dbReference>
<dbReference type="PRINTS" id="PR00465">
    <property type="entry name" value="EP450IV"/>
</dbReference>
<dbReference type="InterPro" id="IPR002403">
    <property type="entry name" value="Cyt_P450_E_grp-IV"/>
</dbReference>
<evidence type="ECO:0000256" key="8">
    <source>
        <dbReference type="ARBA" id="ARBA00023004"/>
    </source>
</evidence>
<evidence type="ECO:0000256" key="9">
    <source>
        <dbReference type="PIRSR" id="PIRSR602403-1"/>
    </source>
</evidence>
<dbReference type="Pfam" id="PF00067">
    <property type="entry name" value="p450"/>
    <property type="match status" value="1"/>
</dbReference>
<comment type="similarity">
    <text evidence="2">Belongs to the zinc-containing alcohol dehydrogenase family.</text>
</comment>
<dbReference type="CDD" id="cd00302">
    <property type="entry name" value="cytochrome_P450"/>
    <property type="match status" value="1"/>
</dbReference>
<evidence type="ECO:0000256" key="7">
    <source>
        <dbReference type="ARBA" id="ARBA00023002"/>
    </source>
</evidence>
<dbReference type="Gene3D" id="3.40.50.720">
    <property type="entry name" value="NAD(P)-binding Rossmann-like Domain"/>
    <property type="match status" value="1"/>
</dbReference>
<keyword evidence="12" id="KW-1185">Reference proteome</keyword>
<evidence type="ECO:0000256" key="5">
    <source>
        <dbReference type="ARBA" id="ARBA00022723"/>
    </source>
</evidence>
<dbReference type="SMART" id="SM00829">
    <property type="entry name" value="PKS_ER"/>
    <property type="match status" value="1"/>
</dbReference>
<evidence type="ECO:0000256" key="3">
    <source>
        <dbReference type="ARBA" id="ARBA00010617"/>
    </source>
</evidence>
<dbReference type="Pfam" id="PF08240">
    <property type="entry name" value="ADH_N"/>
    <property type="match status" value="1"/>
</dbReference>
<dbReference type="SUPFAM" id="SSF50129">
    <property type="entry name" value="GroES-like"/>
    <property type="match status" value="1"/>
</dbReference>
<dbReference type="GO" id="GO:0016705">
    <property type="term" value="F:oxidoreductase activity, acting on paired donors, with incorporation or reduction of molecular oxygen"/>
    <property type="evidence" value="ECO:0007669"/>
    <property type="project" value="InterPro"/>
</dbReference>
<keyword evidence="7" id="KW-0560">Oxidoreductase</keyword>
<dbReference type="InterPro" id="IPR036396">
    <property type="entry name" value="Cyt_P450_sf"/>
</dbReference>
<evidence type="ECO:0000256" key="6">
    <source>
        <dbReference type="ARBA" id="ARBA00022857"/>
    </source>
</evidence>
<dbReference type="InterPro" id="IPR011032">
    <property type="entry name" value="GroES-like_sf"/>
</dbReference>
<dbReference type="GO" id="GO:0004497">
    <property type="term" value="F:monooxygenase activity"/>
    <property type="evidence" value="ECO:0007669"/>
    <property type="project" value="InterPro"/>
</dbReference>
<keyword evidence="9" id="KW-0349">Heme</keyword>
<keyword evidence="5 9" id="KW-0479">Metal-binding</keyword>
<feature type="binding site" description="axial binding residue" evidence="9">
    <location>
        <position position="776"/>
    </location>
    <ligand>
        <name>heme</name>
        <dbReference type="ChEBI" id="CHEBI:30413"/>
    </ligand>
    <ligandPart>
        <name>Fe</name>
        <dbReference type="ChEBI" id="CHEBI:18248"/>
    </ligandPart>
</feature>
<evidence type="ECO:0000313" key="12">
    <source>
        <dbReference type="Proteomes" id="UP000243723"/>
    </source>
</evidence>
<dbReference type="InterPro" id="IPR047122">
    <property type="entry name" value="Trans-enoyl_RdTase-like"/>
</dbReference>
<proteinExistence type="inferred from homology"/>
<dbReference type="PANTHER" id="PTHR45348:SF6">
    <property type="entry name" value="TRANS-ENOYL REDUCTASE APDC"/>
    <property type="match status" value="1"/>
</dbReference>
<comment type="cofactor">
    <cofactor evidence="1 9">
        <name>heme</name>
        <dbReference type="ChEBI" id="CHEBI:30413"/>
    </cofactor>
</comment>
<reference evidence="11 12" key="1">
    <citation type="submission" date="2017-05" db="EMBL/GenBank/DDBJ databases">
        <title>Draft genome sequence of Elsinoe australis.</title>
        <authorList>
            <person name="Cheng Q."/>
        </authorList>
    </citation>
    <scope>NUCLEOTIDE SEQUENCE [LARGE SCALE GENOMIC DNA]</scope>
    <source>
        <strain evidence="11 12">NL1</strain>
    </source>
</reference>
<comment type="similarity">
    <text evidence="3">Belongs to the cytochrome P450 family.</text>
</comment>
<dbReference type="Proteomes" id="UP000243723">
    <property type="component" value="Unassembled WGS sequence"/>
</dbReference>
<dbReference type="InterPro" id="IPR001128">
    <property type="entry name" value="Cyt_P450"/>
</dbReference>
<sequence length="777" mass="85684">MPALSPNVPSTQRAVIQDDAGQPILGHGIRTPDLRSKTVLVRTIANAINPCDFKMGSNFPTPGAIIGSDFVGRIVSLGPDVAQVRPDLNIDDLVCGYIHGSNPSDPGNGGFGEYIRAHAQLIYKVPNGMDVLEAAAIGVSLQTAALSLWYTLQLPHTPDDPVNSEDPPKYVLVYGASTSSGTMVLQLLKLFVYPDPRHGDLIDGHSSGYTAIATCSPKNFFLVKQYGASYVFDYADDNTADAIRRVTGNKLEYALDCVTDNLSVACCYATIARTGGRYTTLELCPADMRPKRRAVKHDWIFALDIFGEPIPLSKGYERKASSETHDFAVHWYKVFQRLLDEGKLRPHPLQVLEGGLEEIAAGVKLLKSGAVSGKKLVGRDELPILGALRFFSARADFCKENSVQSKNGNYSFHIGPYPVVGLSGLEGRKAFYESKELSLFQGYAALLTATPGINSSEKGIKFDSWFARKITRTMKKDNLVRSLQHLVFDTQNALGQCIKFNDGEIAYMDPFVEMNRIVYHLTLRTVGVKELADSPDLLESSLLLVETIDDNNSTAKIFVPWLPAPKHISRLIASARFFLMINGVVRDRKRIGRREDDTLQTLIDDGESIMRIVLYVINALLAALLNSGMNVASVLCYLATEPEWQQKIHAEVDAAVAKHRVSSSQSAVDILKSLTIDDWESEFTLTNLCLHESIRLQTVGAAFRKNVSDHDVQIGSTGEVIPKGEYAAFHVDDIHMNPDIYAHPTRFDPARYLPDRAEDKKVPLAYGGWGNGRHPCW</sequence>
<dbReference type="InterPro" id="IPR036291">
    <property type="entry name" value="NAD(P)-bd_dom_sf"/>
</dbReference>
<evidence type="ECO:0000313" key="11">
    <source>
        <dbReference type="EMBL" id="PSK38492.1"/>
    </source>
</evidence>
<dbReference type="EMBL" id="NHZQ01000399">
    <property type="protein sequence ID" value="PSK38492.1"/>
    <property type="molecule type" value="Genomic_DNA"/>
</dbReference>
<comment type="subunit">
    <text evidence="4">Monomer.</text>
</comment>
<evidence type="ECO:0000256" key="1">
    <source>
        <dbReference type="ARBA" id="ARBA00001971"/>
    </source>
</evidence>
<evidence type="ECO:0000256" key="2">
    <source>
        <dbReference type="ARBA" id="ARBA00008072"/>
    </source>
</evidence>
<protein>
    <submittedName>
        <fullName evidence="11">Phenylacetate 2-hydroxylase</fullName>
    </submittedName>
</protein>
<dbReference type="Gene3D" id="1.10.630.10">
    <property type="entry name" value="Cytochrome P450"/>
    <property type="match status" value="1"/>
</dbReference>
<evidence type="ECO:0000256" key="4">
    <source>
        <dbReference type="ARBA" id="ARBA00011245"/>
    </source>
</evidence>
<dbReference type="CDD" id="cd08249">
    <property type="entry name" value="enoyl_reductase_like"/>
    <property type="match status" value="1"/>
</dbReference>
<dbReference type="InterPro" id="IPR013154">
    <property type="entry name" value="ADH-like_N"/>
</dbReference>
<dbReference type="GO" id="GO:0016651">
    <property type="term" value="F:oxidoreductase activity, acting on NAD(P)H"/>
    <property type="evidence" value="ECO:0007669"/>
    <property type="project" value="InterPro"/>
</dbReference>
<keyword evidence="8 9" id="KW-0408">Iron</keyword>
<dbReference type="InterPro" id="IPR020843">
    <property type="entry name" value="ER"/>
</dbReference>
<dbReference type="AlphaFoldDB" id="A0A2P7YRA3"/>
<organism evidence="11 12">
    <name type="scientific">Elsinoe australis</name>
    <dbReference type="NCBI Taxonomy" id="40998"/>
    <lineage>
        <taxon>Eukaryota</taxon>
        <taxon>Fungi</taxon>
        <taxon>Dikarya</taxon>
        <taxon>Ascomycota</taxon>
        <taxon>Pezizomycotina</taxon>
        <taxon>Dothideomycetes</taxon>
        <taxon>Dothideomycetidae</taxon>
        <taxon>Myriangiales</taxon>
        <taxon>Elsinoaceae</taxon>
        <taxon>Elsinoe</taxon>
    </lineage>
</organism>
<accession>A0A2P7YRA3</accession>
<name>A0A2P7YRA3_9PEZI</name>
<dbReference type="PANTHER" id="PTHR45348">
    <property type="entry name" value="HYPOTHETICAL OXIDOREDUCTASE (EUROFUNG)"/>
    <property type="match status" value="1"/>
</dbReference>
<keyword evidence="6" id="KW-0521">NADP</keyword>
<comment type="caution">
    <text evidence="11">The sequence shown here is derived from an EMBL/GenBank/DDBJ whole genome shotgun (WGS) entry which is preliminary data.</text>
</comment>